<reference evidence="2 3" key="1">
    <citation type="submission" date="2008-07" db="EMBL/GenBank/DDBJ databases">
        <authorList>
            <person name="El-Sayed N."/>
            <person name="Caler E."/>
            <person name="Inman J."/>
            <person name="Amedeo P."/>
            <person name="Hass B."/>
            <person name="Wortman J."/>
        </authorList>
    </citation>
    <scope>NUCLEOTIDE SEQUENCE [LARGE SCALE GENOMIC DNA]</scope>
    <source>
        <strain evidence="3">ATCC 50983 / TXsc</strain>
    </source>
</reference>
<accession>C5K4J8</accession>
<dbReference type="RefSeq" id="XP_002788800.1">
    <property type="nucleotide sequence ID" value="XM_002788754.1"/>
</dbReference>
<feature type="transmembrane region" description="Helical" evidence="1">
    <location>
        <begin position="145"/>
        <end position="169"/>
    </location>
</feature>
<keyword evidence="3" id="KW-1185">Reference proteome</keyword>
<dbReference type="EMBL" id="GG670531">
    <property type="protein sequence ID" value="EER20596.1"/>
    <property type="molecule type" value="Genomic_DNA"/>
</dbReference>
<proteinExistence type="predicted"/>
<feature type="transmembrane region" description="Helical" evidence="1">
    <location>
        <begin position="105"/>
        <end position="125"/>
    </location>
</feature>
<sequence length="194" mass="21885">MIFGRLSKGSSLLLLTESTCDRWETFDASQPLFAEAPPCVGKSVGVEKCTMDFNTHLADRCIMYKRLLMLSWCEYLIIASSSAIQILIGIALLTTSLLKYKHYYVVMLSFSGVLAWCGIVGYFIISWMSFYRLARTATFPYPTVSFAFFVNLLACMIISWAVAHSVMLIRSIRPSDEKKRGRHGLLDYYDGGGH</sequence>
<evidence type="ECO:0000256" key="1">
    <source>
        <dbReference type="SAM" id="Phobius"/>
    </source>
</evidence>
<dbReference type="InParanoid" id="C5K4J8"/>
<dbReference type="OrthoDB" id="10373268at2759"/>
<keyword evidence="1" id="KW-0812">Transmembrane</keyword>
<keyword evidence="1" id="KW-0472">Membrane</keyword>
<evidence type="ECO:0000313" key="2">
    <source>
        <dbReference type="EMBL" id="EER20596.1"/>
    </source>
</evidence>
<feature type="transmembrane region" description="Helical" evidence="1">
    <location>
        <begin position="75"/>
        <end position="98"/>
    </location>
</feature>
<dbReference type="OMA" id="TRDFNTH"/>
<gene>
    <name evidence="2" type="ORF">Pmar_PMAR009650</name>
</gene>
<organism evidence="3">
    <name type="scientific">Perkinsus marinus (strain ATCC 50983 / TXsc)</name>
    <dbReference type="NCBI Taxonomy" id="423536"/>
    <lineage>
        <taxon>Eukaryota</taxon>
        <taxon>Sar</taxon>
        <taxon>Alveolata</taxon>
        <taxon>Perkinsozoa</taxon>
        <taxon>Perkinsea</taxon>
        <taxon>Perkinsida</taxon>
        <taxon>Perkinsidae</taxon>
        <taxon>Perkinsus</taxon>
    </lineage>
</organism>
<dbReference type="GeneID" id="9054167"/>
<name>C5K4J8_PERM5</name>
<dbReference type="AlphaFoldDB" id="C5K4J8"/>
<dbReference type="Proteomes" id="UP000007800">
    <property type="component" value="Unassembled WGS sequence"/>
</dbReference>
<protein>
    <submittedName>
        <fullName evidence="2">Uncharacterized protein</fullName>
    </submittedName>
</protein>
<keyword evidence="1" id="KW-1133">Transmembrane helix</keyword>
<evidence type="ECO:0000313" key="3">
    <source>
        <dbReference type="Proteomes" id="UP000007800"/>
    </source>
</evidence>